<name>A0A2K1KV39_PHYPA</name>
<dbReference type="PaxDb" id="3218-PP1S204_7V6.1"/>
<dbReference type="CDD" id="cd00741">
    <property type="entry name" value="Lipase"/>
    <property type="match status" value="1"/>
</dbReference>
<reference evidence="4" key="3">
    <citation type="submission" date="2020-12" db="UniProtKB">
        <authorList>
            <consortium name="EnsemblPlants"/>
        </authorList>
    </citation>
    <scope>IDENTIFICATION</scope>
</reference>
<dbReference type="Gramene" id="Pp3c3_19310V3.1">
    <property type="protein sequence ID" value="Pp3c3_19310V3.1"/>
    <property type="gene ID" value="Pp3c3_19310"/>
</dbReference>
<protein>
    <recommendedName>
        <fullName evidence="2">Fungal lipase-type domain-containing protein</fullName>
    </recommendedName>
</protein>
<reference evidence="3 5" key="2">
    <citation type="journal article" date="2018" name="Plant J.">
        <title>The Physcomitrella patens chromosome-scale assembly reveals moss genome structure and evolution.</title>
        <authorList>
            <person name="Lang D."/>
            <person name="Ullrich K.K."/>
            <person name="Murat F."/>
            <person name="Fuchs J."/>
            <person name="Jenkins J."/>
            <person name="Haas F.B."/>
            <person name="Piednoel M."/>
            <person name="Gundlach H."/>
            <person name="Van Bel M."/>
            <person name="Meyberg R."/>
            <person name="Vives C."/>
            <person name="Morata J."/>
            <person name="Symeonidi A."/>
            <person name="Hiss M."/>
            <person name="Muchero W."/>
            <person name="Kamisugi Y."/>
            <person name="Saleh O."/>
            <person name="Blanc G."/>
            <person name="Decker E.L."/>
            <person name="van Gessel N."/>
            <person name="Grimwood J."/>
            <person name="Hayes R.D."/>
            <person name="Graham S.W."/>
            <person name="Gunter L.E."/>
            <person name="McDaniel S.F."/>
            <person name="Hoernstein S.N.W."/>
            <person name="Larsson A."/>
            <person name="Li F.W."/>
            <person name="Perroud P.F."/>
            <person name="Phillips J."/>
            <person name="Ranjan P."/>
            <person name="Rokshar D.S."/>
            <person name="Rothfels C.J."/>
            <person name="Schneider L."/>
            <person name="Shu S."/>
            <person name="Stevenson D.W."/>
            <person name="Thummler F."/>
            <person name="Tillich M."/>
            <person name="Villarreal Aguilar J.C."/>
            <person name="Widiez T."/>
            <person name="Wong G.K."/>
            <person name="Wymore A."/>
            <person name="Zhang Y."/>
            <person name="Zimmer A.D."/>
            <person name="Quatrano R.S."/>
            <person name="Mayer K.F.X."/>
            <person name="Goodstein D."/>
            <person name="Casacuberta J.M."/>
            <person name="Vandepoele K."/>
            <person name="Reski R."/>
            <person name="Cuming A.C."/>
            <person name="Tuskan G.A."/>
            <person name="Maumus F."/>
            <person name="Salse J."/>
            <person name="Schmutz J."/>
            <person name="Rensing S.A."/>
        </authorList>
    </citation>
    <scope>NUCLEOTIDE SEQUENCE [LARGE SCALE GENOMIC DNA]</scope>
    <source>
        <strain evidence="4 5">cv. Gransden 2004</strain>
    </source>
</reference>
<accession>A0A2K1KV39</accession>
<sequence length="320" mass="34655">MVLTKLLLPILLLLIQTAPSEAGQDGWDKIITGLAEFDGPAFRDEVAEPLVQMSANAYRCPEVIDVPRWILSSKVALVAPAGGGMHAVVYEEESGGAQGRIVVAFRGIQIGATTDCDADMCADELLWTLPGGDNCSLPLGTCDKFDEATLDYFSQAVEYTRKVIAAYPSASLLLTGHSLGAGLAVLVSAALSTHPAIPVIGFSSAGTRNALKVRNLTLDADHQKRIIIIADQWDEIMRTSWDQQLGLLCFYQTALDSNCKKCFESPSCIFGTVSSRRRLVEIESVTDADDCMLCFLKTHYLANVMNTIQKGTRPVCEYVA</sequence>
<proteinExistence type="predicted"/>
<dbReference type="Proteomes" id="UP000006727">
    <property type="component" value="Chromosome 3"/>
</dbReference>
<dbReference type="EnsemblPlants" id="Pp3c3_19310V3.1">
    <property type="protein sequence ID" value="Pp3c3_19310V3.1"/>
    <property type="gene ID" value="Pp3c3_19310"/>
</dbReference>
<dbReference type="InterPro" id="IPR002921">
    <property type="entry name" value="Fungal_lipase-type"/>
</dbReference>
<dbReference type="OMA" id="KTHYLAN"/>
<dbReference type="EMBL" id="ABEU02000003">
    <property type="protein sequence ID" value="PNR57665.1"/>
    <property type="molecule type" value="Genomic_DNA"/>
</dbReference>
<feature type="signal peptide" evidence="1">
    <location>
        <begin position="1"/>
        <end position="22"/>
    </location>
</feature>
<dbReference type="GO" id="GO:0006629">
    <property type="term" value="P:lipid metabolic process"/>
    <property type="evidence" value="ECO:0007669"/>
    <property type="project" value="InterPro"/>
</dbReference>
<feature type="chain" id="PRO_5044576486" description="Fungal lipase-type domain-containing protein" evidence="1">
    <location>
        <begin position="23"/>
        <end position="320"/>
    </location>
</feature>
<dbReference type="InterPro" id="IPR029058">
    <property type="entry name" value="AB_hydrolase_fold"/>
</dbReference>
<keyword evidence="1" id="KW-0732">Signal</keyword>
<feature type="domain" description="Fungal lipase-type" evidence="2">
    <location>
        <begin position="154"/>
        <end position="195"/>
    </location>
</feature>
<keyword evidence="5" id="KW-1185">Reference proteome</keyword>
<evidence type="ECO:0000259" key="2">
    <source>
        <dbReference type="Pfam" id="PF01764"/>
    </source>
</evidence>
<dbReference type="Pfam" id="PF01764">
    <property type="entry name" value="Lipase_3"/>
    <property type="match status" value="1"/>
</dbReference>
<organism evidence="3">
    <name type="scientific">Physcomitrium patens</name>
    <name type="common">Spreading-leaved earth moss</name>
    <name type="synonym">Physcomitrella patens</name>
    <dbReference type="NCBI Taxonomy" id="3218"/>
    <lineage>
        <taxon>Eukaryota</taxon>
        <taxon>Viridiplantae</taxon>
        <taxon>Streptophyta</taxon>
        <taxon>Embryophyta</taxon>
        <taxon>Bryophyta</taxon>
        <taxon>Bryophytina</taxon>
        <taxon>Bryopsida</taxon>
        <taxon>Funariidae</taxon>
        <taxon>Funariales</taxon>
        <taxon>Funariaceae</taxon>
        <taxon>Physcomitrium</taxon>
    </lineage>
</organism>
<evidence type="ECO:0000313" key="3">
    <source>
        <dbReference type="EMBL" id="PNR57665.1"/>
    </source>
</evidence>
<evidence type="ECO:0000256" key="1">
    <source>
        <dbReference type="SAM" id="SignalP"/>
    </source>
</evidence>
<dbReference type="SUPFAM" id="SSF53474">
    <property type="entry name" value="alpha/beta-Hydrolases"/>
    <property type="match status" value="1"/>
</dbReference>
<evidence type="ECO:0000313" key="4">
    <source>
        <dbReference type="EnsemblPlants" id="Pp3c3_19310V3.1"/>
    </source>
</evidence>
<dbReference type="Gene3D" id="3.40.50.1820">
    <property type="entry name" value="alpha/beta hydrolase"/>
    <property type="match status" value="1"/>
</dbReference>
<gene>
    <name evidence="4" type="primary">LOC112279512</name>
    <name evidence="3" type="ORF">PHYPA_004659</name>
</gene>
<reference evidence="3 5" key="1">
    <citation type="journal article" date="2008" name="Science">
        <title>The Physcomitrella genome reveals evolutionary insights into the conquest of land by plants.</title>
        <authorList>
            <person name="Rensing S."/>
            <person name="Lang D."/>
            <person name="Zimmer A."/>
            <person name="Terry A."/>
            <person name="Salamov A."/>
            <person name="Shapiro H."/>
            <person name="Nishiyama T."/>
            <person name="Perroud P.-F."/>
            <person name="Lindquist E."/>
            <person name="Kamisugi Y."/>
            <person name="Tanahashi T."/>
            <person name="Sakakibara K."/>
            <person name="Fujita T."/>
            <person name="Oishi K."/>
            <person name="Shin-I T."/>
            <person name="Kuroki Y."/>
            <person name="Toyoda A."/>
            <person name="Suzuki Y."/>
            <person name="Hashimoto A."/>
            <person name="Yamaguchi K."/>
            <person name="Sugano A."/>
            <person name="Kohara Y."/>
            <person name="Fujiyama A."/>
            <person name="Anterola A."/>
            <person name="Aoki S."/>
            <person name="Ashton N."/>
            <person name="Barbazuk W.B."/>
            <person name="Barker E."/>
            <person name="Bennetzen J."/>
            <person name="Bezanilla M."/>
            <person name="Blankenship R."/>
            <person name="Cho S.H."/>
            <person name="Dutcher S."/>
            <person name="Estelle M."/>
            <person name="Fawcett J.A."/>
            <person name="Gundlach H."/>
            <person name="Hanada K."/>
            <person name="Heyl A."/>
            <person name="Hicks K.A."/>
            <person name="Hugh J."/>
            <person name="Lohr M."/>
            <person name="Mayer K."/>
            <person name="Melkozernov A."/>
            <person name="Murata T."/>
            <person name="Nelson D."/>
            <person name="Pils B."/>
            <person name="Prigge M."/>
            <person name="Reiss B."/>
            <person name="Renner T."/>
            <person name="Rombauts S."/>
            <person name="Rushton P."/>
            <person name="Sanderfoot A."/>
            <person name="Schween G."/>
            <person name="Shiu S.-H."/>
            <person name="Stueber K."/>
            <person name="Theodoulou F.L."/>
            <person name="Tu H."/>
            <person name="Van de Peer Y."/>
            <person name="Verrier P.J."/>
            <person name="Waters E."/>
            <person name="Wood A."/>
            <person name="Yang L."/>
            <person name="Cove D."/>
            <person name="Cuming A."/>
            <person name="Hasebe M."/>
            <person name="Lucas S."/>
            <person name="Mishler D.B."/>
            <person name="Reski R."/>
            <person name="Grigoriev I."/>
            <person name="Quatrano R.S."/>
            <person name="Boore J.L."/>
        </authorList>
    </citation>
    <scope>NUCLEOTIDE SEQUENCE [LARGE SCALE GENOMIC DNA]</scope>
    <source>
        <strain evidence="4 5">cv. Gransden 2004</strain>
    </source>
</reference>
<evidence type="ECO:0000313" key="5">
    <source>
        <dbReference type="Proteomes" id="UP000006727"/>
    </source>
</evidence>
<dbReference type="AlphaFoldDB" id="A0A2K1KV39"/>